<gene>
    <name evidence="2" type="ORF">G3T36_19425</name>
</gene>
<feature type="transmembrane region" description="Helical" evidence="1">
    <location>
        <begin position="6"/>
        <end position="28"/>
    </location>
</feature>
<dbReference type="Gene3D" id="1.20.5.1070">
    <property type="entry name" value="Head and neck region of the ectodomain of NDV fusion glycoprotein"/>
    <property type="match status" value="1"/>
</dbReference>
<dbReference type="Proteomes" id="UP000474967">
    <property type="component" value="Unassembled WGS sequence"/>
</dbReference>
<dbReference type="AlphaFoldDB" id="A0A6L9Y4J5"/>
<keyword evidence="1" id="KW-0472">Membrane</keyword>
<keyword evidence="1" id="KW-1133">Transmembrane helix</keyword>
<evidence type="ECO:0000256" key="1">
    <source>
        <dbReference type="SAM" id="Phobius"/>
    </source>
</evidence>
<sequence>MTEPPTWTMIGVVLATLVSTVVAFVHLVTRTMKHQFESFRTEIGAQLGQFRAEVHADITGLRVESTIRFETIERSFADVDRRLDRIDTRLDGVEAGVRSLDKRVGDLDRDVQALTSKQFGSGIPEV</sequence>
<evidence type="ECO:0000313" key="3">
    <source>
        <dbReference type="Proteomes" id="UP000474967"/>
    </source>
</evidence>
<evidence type="ECO:0008006" key="4">
    <source>
        <dbReference type="Google" id="ProtNLM"/>
    </source>
</evidence>
<accession>A0A6L9Y4J5</accession>
<organism evidence="2 3">
    <name type="scientific">Leifsonia tongyongensis</name>
    <dbReference type="NCBI Taxonomy" id="1268043"/>
    <lineage>
        <taxon>Bacteria</taxon>
        <taxon>Bacillati</taxon>
        <taxon>Actinomycetota</taxon>
        <taxon>Actinomycetes</taxon>
        <taxon>Micrococcales</taxon>
        <taxon>Microbacteriaceae</taxon>
        <taxon>Leifsonia</taxon>
    </lineage>
</organism>
<keyword evidence="3" id="KW-1185">Reference proteome</keyword>
<comment type="caution">
    <text evidence="2">The sequence shown here is derived from an EMBL/GenBank/DDBJ whole genome shotgun (WGS) entry which is preliminary data.</text>
</comment>
<protein>
    <recommendedName>
        <fullName evidence="4">DUF2746 domain-containing protein</fullName>
    </recommendedName>
</protein>
<reference evidence="2 3" key="1">
    <citation type="journal article" date="2014" name="J. Microbiol.">
        <title>Diaminobutyricibacter tongyongensis gen. nov., sp. nov. and Homoserinibacter gongjuensis gen. nov., sp. nov. belong to the family Microbacteriaceae.</title>
        <authorList>
            <person name="Kim S.J."/>
            <person name="Ahn J.H."/>
            <person name="Weon H.Y."/>
            <person name="Hamada M."/>
            <person name="Suzuki K."/>
            <person name="Kwon S.W."/>
        </authorList>
    </citation>
    <scope>NUCLEOTIDE SEQUENCE [LARGE SCALE GENOMIC DNA]</scope>
    <source>
        <strain evidence="2 3">NBRC 108724</strain>
    </source>
</reference>
<keyword evidence="1" id="KW-0812">Transmembrane</keyword>
<proteinExistence type="predicted"/>
<dbReference type="RefSeq" id="WP_163291525.1">
    <property type="nucleotide sequence ID" value="NZ_JAAGWY010000006.1"/>
</dbReference>
<dbReference type="EMBL" id="JAAGWY010000006">
    <property type="protein sequence ID" value="NEN08034.1"/>
    <property type="molecule type" value="Genomic_DNA"/>
</dbReference>
<evidence type="ECO:0000313" key="2">
    <source>
        <dbReference type="EMBL" id="NEN08034.1"/>
    </source>
</evidence>
<name>A0A6L9Y4J5_9MICO</name>